<evidence type="ECO:0000256" key="2">
    <source>
        <dbReference type="ARBA" id="ARBA00022723"/>
    </source>
</evidence>
<dbReference type="SMART" id="SM00729">
    <property type="entry name" value="Elp3"/>
    <property type="match status" value="1"/>
</dbReference>
<gene>
    <name evidence="6" type="ORF">ERS852392_02799</name>
</gene>
<feature type="domain" description="Radical SAM core" evidence="5">
    <location>
        <begin position="96"/>
        <end position="314"/>
    </location>
</feature>
<dbReference type="SUPFAM" id="SSF102114">
    <property type="entry name" value="Radical SAM enzymes"/>
    <property type="match status" value="1"/>
</dbReference>
<dbReference type="Proteomes" id="UP000095395">
    <property type="component" value="Unassembled WGS sequence"/>
</dbReference>
<dbReference type="PANTHER" id="PTHR11228">
    <property type="entry name" value="RADICAL SAM DOMAIN PROTEIN"/>
    <property type="match status" value="1"/>
</dbReference>
<dbReference type="PANTHER" id="PTHR11228:SF7">
    <property type="entry name" value="PQQA PEPTIDE CYCLASE"/>
    <property type="match status" value="1"/>
</dbReference>
<dbReference type="GO" id="GO:0046872">
    <property type="term" value="F:metal ion binding"/>
    <property type="evidence" value="ECO:0007669"/>
    <property type="project" value="UniProtKB-KW"/>
</dbReference>
<name>A0A174E1L3_9FIRM</name>
<evidence type="ECO:0000313" key="7">
    <source>
        <dbReference type="Proteomes" id="UP000095395"/>
    </source>
</evidence>
<proteinExistence type="predicted"/>
<evidence type="ECO:0000256" key="4">
    <source>
        <dbReference type="ARBA" id="ARBA00023014"/>
    </source>
</evidence>
<dbReference type="RefSeq" id="WP_055302686.1">
    <property type="nucleotide sequence ID" value="NZ_CYYR01000022.1"/>
</dbReference>
<keyword evidence="1" id="KW-0949">S-adenosyl-L-methionine</keyword>
<organism evidence="6 7">
    <name type="scientific">Roseburia inulinivorans</name>
    <dbReference type="NCBI Taxonomy" id="360807"/>
    <lineage>
        <taxon>Bacteria</taxon>
        <taxon>Bacillati</taxon>
        <taxon>Bacillota</taxon>
        <taxon>Clostridia</taxon>
        <taxon>Lachnospirales</taxon>
        <taxon>Lachnospiraceae</taxon>
        <taxon>Roseburia</taxon>
    </lineage>
</organism>
<dbReference type="InterPro" id="IPR050377">
    <property type="entry name" value="Radical_SAM_PqqE_MftC-like"/>
</dbReference>
<dbReference type="PROSITE" id="PS51918">
    <property type="entry name" value="RADICAL_SAM"/>
    <property type="match status" value="1"/>
</dbReference>
<sequence>MYIVKKKNTYIHWWGKIIVLISNDEYYKLNDLETYLVQKIMRNNNSINVINSISNELEVDTCEAEEFVSIFLNNYDSIFEYKKQNKAMNISGEKGKYFPFELHISLTNMCNQKCIHCYKKAGEANEKIDYNELLNFLKYMEGKVPFLTLSGGDALMYPYIENILNIFGNTYQICVMTSGFDIKDSQVDALKKARRGVYMSVYSSKPEIHDKFVGVKNSYKKIIDNIEKLCSKKIHVGVSTLLTETNSDDIIELVSILDKMGINRISLGLISNIGRAKEKGLSAKDKDKVIDNMKKIKEQFDDIVVLQEVEENKRKRIFSPFKCMAGSLLWCLYENGEIYPCGVCKEKNLLMGSVNNYEECIDNITSYYERISKLLIIKKLESLEDVCPFMEET</sequence>
<dbReference type="InterPro" id="IPR013785">
    <property type="entry name" value="Aldolase_TIM"/>
</dbReference>
<dbReference type="SFLD" id="SFLDS00029">
    <property type="entry name" value="Radical_SAM"/>
    <property type="match status" value="1"/>
</dbReference>
<dbReference type="EMBL" id="CYYR01000022">
    <property type="protein sequence ID" value="CUO31584.1"/>
    <property type="molecule type" value="Genomic_DNA"/>
</dbReference>
<evidence type="ECO:0000256" key="1">
    <source>
        <dbReference type="ARBA" id="ARBA00022691"/>
    </source>
</evidence>
<evidence type="ECO:0000313" key="6">
    <source>
        <dbReference type="EMBL" id="CUO31584.1"/>
    </source>
</evidence>
<evidence type="ECO:0000259" key="5">
    <source>
        <dbReference type="PROSITE" id="PS51918"/>
    </source>
</evidence>
<accession>A0A174E1L3</accession>
<evidence type="ECO:0000256" key="3">
    <source>
        <dbReference type="ARBA" id="ARBA00023004"/>
    </source>
</evidence>
<dbReference type="GO" id="GO:0051536">
    <property type="term" value="F:iron-sulfur cluster binding"/>
    <property type="evidence" value="ECO:0007669"/>
    <property type="project" value="UniProtKB-KW"/>
</dbReference>
<dbReference type="CDD" id="cd01335">
    <property type="entry name" value="Radical_SAM"/>
    <property type="match status" value="1"/>
</dbReference>
<keyword evidence="3" id="KW-0408">Iron</keyword>
<protein>
    <submittedName>
        <fullName evidence="6">Pyrroloquinoline quinone biosynthesis protein PqqE</fullName>
    </submittedName>
</protein>
<keyword evidence="4" id="KW-0411">Iron-sulfur</keyword>
<dbReference type="SFLD" id="SFLDG01067">
    <property type="entry name" value="SPASM/twitch_domain_containing"/>
    <property type="match status" value="1"/>
</dbReference>
<dbReference type="InterPro" id="IPR007197">
    <property type="entry name" value="rSAM"/>
</dbReference>
<dbReference type="Pfam" id="PF04055">
    <property type="entry name" value="Radical_SAM"/>
    <property type="match status" value="1"/>
</dbReference>
<dbReference type="InterPro" id="IPR058240">
    <property type="entry name" value="rSAM_sf"/>
</dbReference>
<dbReference type="InterPro" id="IPR006638">
    <property type="entry name" value="Elp3/MiaA/NifB-like_rSAM"/>
</dbReference>
<dbReference type="GO" id="GO:0003824">
    <property type="term" value="F:catalytic activity"/>
    <property type="evidence" value="ECO:0007669"/>
    <property type="project" value="InterPro"/>
</dbReference>
<dbReference type="Gene3D" id="3.20.20.70">
    <property type="entry name" value="Aldolase class I"/>
    <property type="match status" value="1"/>
</dbReference>
<reference evidence="6 7" key="1">
    <citation type="submission" date="2015-09" db="EMBL/GenBank/DDBJ databases">
        <authorList>
            <consortium name="Pathogen Informatics"/>
        </authorList>
    </citation>
    <scope>NUCLEOTIDE SEQUENCE [LARGE SCALE GENOMIC DNA]</scope>
    <source>
        <strain evidence="6 7">2789STDY5608835</strain>
    </source>
</reference>
<keyword evidence="2" id="KW-0479">Metal-binding</keyword>
<dbReference type="AlphaFoldDB" id="A0A174E1L3"/>